<keyword evidence="8 17" id="KW-0472">Membrane</keyword>
<dbReference type="InterPro" id="IPR001182">
    <property type="entry name" value="FtsW/RodA"/>
</dbReference>
<proteinExistence type="inferred from homology"/>
<keyword evidence="3" id="KW-0808">Transferase</keyword>
<dbReference type="PANTHER" id="PTHR30474:SF2">
    <property type="entry name" value="PEPTIDOGLYCAN GLYCOSYLTRANSFERASE FTSW-RELATED"/>
    <property type="match status" value="1"/>
</dbReference>
<evidence type="ECO:0000256" key="16">
    <source>
        <dbReference type="ARBA" id="ARBA00049966"/>
    </source>
</evidence>
<feature type="transmembrane region" description="Helical" evidence="17">
    <location>
        <begin position="69"/>
        <end position="90"/>
    </location>
</feature>
<dbReference type="EMBL" id="AP021906">
    <property type="protein sequence ID" value="BBP89037.1"/>
    <property type="molecule type" value="Genomic_DNA"/>
</dbReference>
<evidence type="ECO:0000256" key="2">
    <source>
        <dbReference type="ARBA" id="ARBA00022676"/>
    </source>
</evidence>
<reference evidence="18 19" key="1">
    <citation type="submission" date="2019-12" db="EMBL/GenBank/DDBJ databases">
        <title>Full genome sequence of a Bacillus safensis strain isolated from commercially available natto in Indonesia.</title>
        <authorList>
            <person name="Yoshida M."/>
            <person name="Uomi M."/>
            <person name="Waturangi D."/>
            <person name="Ekaputri J.J."/>
            <person name="Setiamarga D.H.E."/>
        </authorList>
    </citation>
    <scope>NUCLEOTIDE SEQUENCE [LARGE SCALE GENOMIC DNA]</scope>
    <source>
        <strain evidence="18 19">IDN1</strain>
    </source>
</reference>
<dbReference type="Pfam" id="PF01098">
    <property type="entry name" value="FTSW_RODA_SPOVE"/>
    <property type="match status" value="1"/>
</dbReference>
<feature type="transmembrane region" description="Helical" evidence="17">
    <location>
        <begin position="96"/>
        <end position="115"/>
    </location>
</feature>
<keyword evidence="2" id="KW-0328">Glycosyltransferase</keyword>
<dbReference type="GO" id="GO:0032153">
    <property type="term" value="C:cell division site"/>
    <property type="evidence" value="ECO:0007669"/>
    <property type="project" value="TreeGrafter"/>
</dbReference>
<protein>
    <recommendedName>
        <fullName evidence="12">Probable peptidoglycan glycosyltransferase FtsW</fullName>
        <ecNumber evidence="14">2.4.99.28</ecNumber>
    </recommendedName>
    <alternativeName>
        <fullName evidence="13">Cell division protein FtsW</fullName>
    </alternativeName>
    <alternativeName>
        <fullName evidence="10">Cell wall polymerase</fullName>
    </alternativeName>
    <alternativeName>
        <fullName evidence="9">Peptidoglycan polymerase</fullName>
    </alternativeName>
</protein>
<keyword evidence="4 17" id="KW-0812">Transmembrane</keyword>
<evidence type="ECO:0000256" key="15">
    <source>
        <dbReference type="ARBA" id="ARBA00049902"/>
    </source>
</evidence>
<evidence type="ECO:0000313" key="18">
    <source>
        <dbReference type="EMBL" id="BBP89037.1"/>
    </source>
</evidence>
<gene>
    <name evidence="18" type="ORF">BsIDN1_26550</name>
</gene>
<evidence type="ECO:0000256" key="8">
    <source>
        <dbReference type="ARBA" id="ARBA00023136"/>
    </source>
</evidence>
<comment type="subcellular location">
    <subcellularLocation>
        <location evidence="1">Membrane</location>
        <topology evidence="1">Multi-pass membrane protein</topology>
    </subcellularLocation>
</comment>
<evidence type="ECO:0000256" key="9">
    <source>
        <dbReference type="ARBA" id="ARBA00032370"/>
    </source>
</evidence>
<evidence type="ECO:0000256" key="11">
    <source>
        <dbReference type="ARBA" id="ARBA00038053"/>
    </source>
</evidence>
<dbReference type="GO" id="GO:0005886">
    <property type="term" value="C:plasma membrane"/>
    <property type="evidence" value="ECO:0007669"/>
    <property type="project" value="TreeGrafter"/>
</dbReference>
<comment type="catalytic activity">
    <reaction evidence="15">
        <text>[GlcNAc-(1-&gt;4)-Mur2Ac(oyl-L-Ala-gamma-D-Glu-L-Lys-D-Ala-D-Ala)](n)-di-trans,octa-cis-undecaprenyl diphosphate + beta-D-GlcNAc-(1-&gt;4)-Mur2Ac(oyl-L-Ala-gamma-D-Glu-L-Lys-D-Ala-D-Ala)-di-trans,octa-cis-undecaprenyl diphosphate = [GlcNAc-(1-&gt;4)-Mur2Ac(oyl-L-Ala-gamma-D-Glu-L-Lys-D-Ala-D-Ala)](n+1)-di-trans,octa-cis-undecaprenyl diphosphate + di-trans,octa-cis-undecaprenyl diphosphate + H(+)</text>
        <dbReference type="Rhea" id="RHEA:23708"/>
        <dbReference type="Rhea" id="RHEA-COMP:9602"/>
        <dbReference type="Rhea" id="RHEA-COMP:9603"/>
        <dbReference type="ChEBI" id="CHEBI:15378"/>
        <dbReference type="ChEBI" id="CHEBI:58405"/>
        <dbReference type="ChEBI" id="CHEBI:60033"/>
        <dbReference type="ChEBI" id="CHEBI:78435"/>
        <dbReference type="EC" id="2.4.99.28"/>
    </reaction>
</comment>
<comment type="function">
    <text evidence="16">Peptidoglycan polymerase that is essential for cell division.</text>
</comment>
<evidence type="ECO:0000256" key="7">
    <source>
        <dbReference type="ARBA" id="ARBA00022989"/>
    </source>
</evidence>
<dbReference type="GO" id="GO:0051301">
    <property type="term" value="P:cell division"/>
    <property type="evidence" value="ECO:0007669"/>
    <property type="project" value="InterPro"/>
</dbReference>
<comment type="similarity">
    <text evidence="11">Belongs to the SEDS family. FtsW subfamily.</text>
</comment>
<organism evidence="18 19">
    <name type="scientific">Bacillus safensis</name>
    <dbReference type="NCBI Taxonomy" id="561879"/>
    <lineage>
        <taxon>Bacteria</taxon>
        <taxon>Bacillati</taxon>
        <taxon>Bacillota</taxon>
        <taxon>Bacilli</taxon>
        <taxon>Bacillales</taxon>
        <taxon>Bacillaceae</taxon>
        <taxon>Bacillus</taxon>
    </lineage>
</organism>
<evidence type="ECO:0000256" key="17">
    <source>
        <dbReference type="SAM" id="Phobius"/>
    </source>
</evidence>
<sequence length="116" mass="12850">MRLDQAAFFGLGLGESVQKYGYLPEPHTDFIMAIISEELGFFGVFCSRSSWFHRRERFFYIARKCEDPFGSLLAIGISSMIAIQTCINLGGVSGLIPITGVTLPFLSATGIVYHFT</sequence>
<dbReference type="GO" id="GO:0015648">
    <property type="term" value="F:lipid-linked peptidoglycan transporter activity"/>
    <property type="evidence" value="ECO:0007669"/>
    <property type="project" value="TreeGrafter"/>
</dbReference>
<feature type="transmembrane region" description="Helical" evidence="17">
    <location>
        <begin position="30"/>
        <end position="48"/>
    </location>
</feature>
<dbReference type="EC" id="2.4.99.28" evidence="14"/>
<accession>A0A5S9M691</accession>
<evidence type="ECO:0000256" key="5">
    <source>
        <dbReference type="ARBA" id="ARBA00022960"/>
    </source>
</evidence>
<evidence type="ECO:0000256" key="14">
    <source>
        <dbReference type="ARBA" id="ARBA00044770"/>
    </source>
</evidence>
<dbReference type="AlphaFoldDB" id="A0A5S9M691"/>
<dbReference type="GO" id="GO:0009252">
    <property type="term" value="P:peptidoglycan biosynthetic process"/>
    <property type="evidence" value="ECO:0007669"/>
    <property type="project" value="UniProtKB-KW"/>
</dbReference>
<evidence type="ECO:0000256" key="12">
    <source>
        <dbReference type="ARBA" id="ARBA00041185"/>
    </source>
</evidence>
<evidence type="ECO:0000256" key="13">
    <source>
        <dbReference type="ARBA" id="ARBA00041418"/>
    </source>
</evidence>
<evidence type="ECO:0000313" key="19">
    <source>
        <dbReference type="Proteomes" id="UP000464658"/>
    </source>
</evidence>
<dbReference type="GO" id="GO:0008360">
    <property type="term" value="P:regulation of cell shape"/>
    <property type="evidence" value="ECO:0007669"/>
    <property type="project" value="UniProtKB-KW"/>
</dbReference>
<dbReference type="Proteomes" id="UP000464658">
    <property type="component" value="Chromosome"/>
</dbReference>
<keyword evidence="7 17" id="KW-1133">Transmembrane helix</keyword>
<evidence type="ECO:0000256" key="1">
    <source>
        <dbReference type="ARBA" id="ARBA00004141"/>
    </source>
</evidence>
<keyword evidence="5" id="KW-0133">Cell shape</keyword>
<evidence type="ECO:0000256" key="3">
    <source>
        <dbReference type="ARBA" id="ARBA00022679"/>
    </source>
</evidence>
<name>A0A5S9M691_BACIA</name>
<keyword evidence="6" id="KW-0573">Peptidoglycan synthesis</keyword>
<evidence type="ECO:0000256" key="4">
    <source>
        <dbReference type="ARBA" id="ARBA00022692"/>
    </source>
</evidence>
<evidence type="ECO:0000256" key="10">
    <source>
        <dbReference type="ARBA" id="ARBA00033270"/>
    </source>
</evidence>
<dbReference type="GO" id="GO:0008955">
    <property type="term" value="F:peptidoglycan glycosyltransferase activity"/>
    <property type="evidence" value="ECO:0007669"/>
    <property type="project" value="UniProtKB-EC"/>
</dbReference>
<evidence type="ECO:0000256" key="6">
    <source>
        <dbReference type="ARBA" id="ARBA00022984"/>
    </source>
</evidence>
<dbReference type="PANTHER" id="PTHR30474">
    <property type="entry name" value="CELL CYCLE PROTEIN"/>
    <property type="match status" value="1"/>
</dbReference>